<dbReference type="PROSITE" id="PS51263">
    <property type="entry name" value="ADF_H"/>
    <property type="match status" value="1"/>
</dbReference>
<dbReference type="Gene3D" id="3.40.20.10">
    <property type="entry name" value="Severin"/>
    <property type="match status" value="1"/>
</dbReference>
<dbReference type="PANTHER" id="PTHR11249:SF2">
    <property type="entry name" value="GLIA MATURATION FACTOR"/>
    <property type="match status" value="1"/>
</dbReference>
<sequence>MYSYEQKYDDGRVTYPLCLIYFCPEGCKSEVSMLYAGSKMSVVNISGATKVFEVREKEMLTKDWLQEKVKFFR</sequence>
<dbReference type="PANTHER" id="PTHR11249">
    <property type="entry name" value="GLIAL FACTOR NATURATION FACTOR"/>
    <property type="match status" value="1"/>
</dbReference>
<comment type="caution">
    <text evidence="3">The sequence shown here is derived from an EMBL/GenBank/DDBJ whole genome shotgun (WGS) entry which is preliminary data.</text>
</comment>
<dbReference type="InterPro" id="IPR002108">
    <property type="entry name" value="ADF-H"/>
</dbReference>
<name>A0ABP0FML9_CLALP</name>
<dbReference type="EMBL" id="CAWYQH010000068">
    <property type="protein sequence ID" value="CAK8679744.1"/>
    <property type="molecule type" value="Genomic_DNA"/>
</dbReference>
<dbReference type="Proteomes" id="UP001642483">
    <property type="component" value="Unassembled WGS sequence"/>
</dbReference>
<evidence type="ECO:0000313" key="3">
    <source>
        <dbReference type="EMBL" id="CAK8679744.1"/>
    </source>
</evidence>
<accession>A0ABP0FML9</accession>
<evidence type="ECO:0000256" key="1">
    <source>
        <dbReference type="ARBA" id="ARBA00010055"/>
    </source>
</evidence>
<evidence type="ECO:0000313" key="4">
    <source>
        <dbReference type="Proteomes" id="UP001642483"/>
    </source>
</evidence>
<gene>
    <name evidence="3" type="ORF">CVLEPA_LOCUS9996</name>
</gene>
<proteinExistence type="inferred from homology"/>
<feature type="domain" description="ADF-H" evidence="2">
    <location>
        <begin position="1"/>
        <end position="70"/>
    </location>
</feature>
<protein>
    <recommendedName>
        <fullName evidence="2">ADF-H domain-containing protein</fullName>
    </recommendedName>
</protein>
<comment type="similarity">
    <text evidence="1">Belongs to the actin-binding proteins ADF family. GMF subfamily.</text>
</comment>
<evidence type="ECO:0000259" key="2">
    <source>
        <dbReference type="PROSITE" id="PS51263"/>
    </source>
</evidence>
<dbReference type="InterPro" id="IPR011171">
    <property type="entry name" value="GMF"/>
</dbReference>
<organism evidence="3 4">
    <name type="scientific">Clavelina lepadiformis</name>
    <name type="common">Light-bulb sea squirt</name>
    <name type="synonym">Ascidia lepadiformis</name>
    <dbReference type="NCBI Taxonomy" id="159417"/>
    <lineage>
        <taxon>Eukaryota</taxon>
        <taxon>Metazoa</taxon>
        <taxon>Chordata</taxon>
        <taxon>Tunicata</taxon>
        <taxon>Ascidiacea</taxon>
        <taxon>Aplousobranchia</taxon>
        <taxon>Clavelinidae</taxon>
        <taxon>Clavelina</taxon>
    </lineage>
</organism>
<keyword evidence="4" id="KW-1185">Reference proteome</keyword>
<reference evidence="3 4" key="1">
    <citation type="submission" date="2024-02" db="EMBL/GenBank/DDBJ databases">
        <authorList>
            <person name="Daric V."/>
            <person name="Darras S."/>
        </authorList>
    </citation>
    <scope>NUCLEOTIDE SEQUENCE [LARGE SCALE GENOMIC DNA]</scope>
</reference>
<dbReference type="Pfam" id="PF00241">
    <property type="entry name" value="Cofilin_ADF"/>
    <property type="match status" value="1"/>
</dbReference>
<dbReference type="InterPro" id="IPR029006">
    <property type="entry name" value="ADF-H/Gelsolin-like_dom_sf"/>
</dbReference>
<dbReference type="SUPFAM" id="SSF55753">
    <property type="entry name" value="Actin depolymerizing proteins"/>
    <property type="match status" value="1"/>
</dbReference>